<evidence type="ECO:0000256" key="10">
    <source>
        <dbReference type="ARBA" id="ARBA00023128"/>
    </source>
</evidence>
<evidence type="ECO:0000259" key="13">
    <source>
        <dbReference type="Pfam" id="PF16026"/>
    </source>
</evidence>
<evidence type="ECO:0000256" key="8">
    <source>
        <dbReference type="ARBA" id="ARBA00023054"/>
    </source>
</evidence>
<keyword evidence="11" id="KW-0472">Membrane</keyword>
<dbReference type="InterPro" id="IPR026169">
    <property type="entry name" value="MIEAP"/>
</dbReference>
<keyword evidence="6" id="KW-0963">Cytoplasm</keyword>
<evidence type="ECO:0000256" key="5">
    <source>
        <dbReference type="ARBA" id="ARBA00019863"/>
    </source>
</evidence>
<evidence type="ECO:0000256" key="6">
    <source>
        <dbReference type="ARBA" id="ARBA00022490"/>
    </source>
</evidence>
<dbReference type="EMBL" id="CAJOAZ010029636">
    <property type="protein sequence ID" value="CAF4426761.1"/>
    <property type="molecule type" value="Genomic_DNA"/>
</dbReference>
<sequence length="58" mass="6742">IKYDKQIHERFHTSDKESETIVEYIWPCLIDGRDRACVAKGVVITDERFLSISKNISS</sequence>
<evidence type="ECO:0000256" key="7">
    <source>
        <dbReference type="ARBA" id="ARBA00022787"/>
    </source>
</evidence>
<organism evidence="14 15">
    <name type="scientific">Adineta steineri</name>
    <dbReference type="NCBI Taxonomy" id="433720"/>
    <lineage>
        <taxon>Eukaryota</taxon>
        <taxon>Metazoa</taxon>
        <taxon>Spiralia</taxon>
        <taxon>Gnathifera</taxon>
        <taxon>Rotifera</taxon>
        <taxon>Eurotatoria</taxon>
        <taxon>Bdelloidea</taxon>
        <taxon>Adinetida</taxon>
        <taxon>Adinetidae</taxon>
        <taxon>Adineta</taxon>
    </lineage>
</organism>
<keyword evidence="10" id="KW-0496">Mitochondrion</keyword>
<evidence type="ECO:0000313" key="15">
    <source>
        <dbReference type="Proteomes" id="UP000663844"/>
    </source>
</evidence>
<evidence type="ECO:0000256" key="3">
    <source>
        <dbReference type="ARBA" id="ARBA00004496"/>
    </source>
</evidence>
<feature type="domain" description="Mitochondria-eating protein C-terminal" evidence="13">
    <location>
        <begin position="3"/>
        <end position="45"/>
    </location>
</feature>
<reference evidence="14" key="1">
    <citation type="submission" date="2021-02" db="EMBL/GenBank/DDBJ databases">
        <authorList>
            <person name="Nowell W R."/>
        </authorList>
    </citation>
    <scope>NUCLEOTIDE SEQUENCE</scope>
</reference>
<gene>
    <name evidence="14" type="ORF">OXD698_LOCUS52980</name>
</gene>
<dbReference type="Proteomes" id="UP000663844">
    <property type="component" value="Unassembled WGS sequence"/>
</dbReference>
<dbReference type="PANTHER" id="PTHR21771">
    <property type="entry name" value="MITOCHONDRIA-EATING PROTEIN-RELATED"/>
    <property type="match status" value="1"/>
</dbReference>
<evidence type="ECO:0000256" key="9">
    <source>
        <dbReference type="ARBA" id="ARBA00023121"/>
    </source>
</evidence>
<dbReference type="AlphaFoldDB" id="A0A820QUJ0"/>
<feature type="non-terminal residue" evidence="14">
    <location>
        <position position="1"/>
    </location>
</feature>
<dbReference type="GO" id="GO:0005741">
    <property type="term" value="C:mitochondrial outer membrane"/>
    <property type="evidence" value="ECO:0007669"/>
    <property type="project" value="UniProtKB-SubCell"/>
</dbReference>
<name>A0A820QUJ0_9BILA</name>
<comment type="subcellular location">
    <subcellularLocation>
        <location evidence="3">Cytoplasm</location>
    </subcellularLocation>
    <subcellularLocation>
        <location evidence="2">Mitochondrion matrix</location>
    </subcellularLocation>
    <subcellularLocation>
        <location evidence="1">Mitochondrion outer membrane</location>
    </subcellularLocation>
</comment>
<dbReference type="GO" id="GO:0005759">
    <property type="term" value="C:mitochondrial matrix"/>
    <property type="evidence" value="ECO:0007669"/>
    <property type="project" value="UniProtKB-SubCell"/>
</dbReference>
<accession>A0A820QUJ0</accession>
<evidence type="ECO:0000256" key="11">
    <source>
        <dbReference type="ARBA" id="ARBA00023136"/>
    </source>
</evidence>
<keyword evidence="9" id="KW-0446">Lipid-binding</keyword>
<protein>
    <recommendedName>
        <fullName evidence="5">Mitochondria-eating protein</fullName>
    </recommendedName>
    <alternativeName>
        <fullName evidence="12">Spermatogenesis-associated protein 18</fullName>
    </alternativeName>
</protein>
<dbReference type="InterPro" id="IPR031981">
    <property type="entry name" value="MIEAP_C"/>
</dbReference>
<evidence type="ECO:0000256" key="2">
    <source>
        <dbReference type="ARBA" id="ARBA00004305"/>
    </source>
</evidence>
<dbReference type="GO" id="GO:0035695">
    <property type="term" value="P:mitophagy by internal vacuole formation"/>
    <property type="evidence" value="ECO:0007669"/>
    <property type="project" value="TreeGrafter"/>
</dbReference>
<dbReference type="GO" id="GO:0035694">
    <property type="term" value="P:mitochondrial protein catabolic process"/>
    <property type="evidence" value="ECO:0007669"/>
    <property type="project" value="InterPro"/>
</dbReference>
<dbReference type="PANTHER" id="PTHR21771:SF1">
    <property type="entry name" value="MITOCHONDRIA-EATING PROTEIN"/>
    <property type="match status" value="1"/>
</dbReference>
<keyword evidence="7" id="KW-1000">Mitochondrion outer membrane</keyword>
<keyword evidence="8" id="KW-0175">Coiled coil</keyword>
<comment type="caution">
    <text evidence="14">The sequence shown here is derived from an EMBL/GenBank/DDBJ whole genome shotgun (WGS) entry which is preliminary data.</text>
</comment>
<evidence type="ECO:0000256" key="4">
    <source>
        <dbReference type="ARBA" id="ARBA00008233"/>
    </source>
</evidence>
<dbReference type="Pfam" id="PF16026">
    <property type="entry name" value="MIEAP"/>
    <property type="match status" value="1"/>
</dbReference>
<proteinExistence type="inferred from homology"/>
<evidence type="ECO:0000256" key="12">
    <source>
        <dbReference type="ARBA" id="ARBA00032687"/>
    </source>
</evidence>
<dbReference type="GO" id="GO:0008289">
    <property type="term" value="F:lipid binding"/>
    <property type="evidence" value="ECO:0007669"/>
    <property type="project" value="UniProtKB-KW"/>
</dbReference>
<evidence type="ECO:0000313" key="14">
    <source>
        <dbReference type="EMBL" id="CAF4426761.1"/>
    </source>
</evidence>
<evidence type="ECO:0000256" key="1">
    <source>
        <dbReference type="ARBA" id="ARBA00004294"/>
    </source>
</evidence>
<comment type="similarity">
    <text evidence="4">Belongs to the MIEAP family.</text>
</comment>